<protein>
    <recommendedName>
        <fullName evidence="9">Membrane fusion protein (MFP) family protein</fullName>
    </recommendedName>
</protein>
<evidence type="ECO:0000256" key="9">
    <source>
        <dbReference type="RuleBase" id="RU365093"/>
    </source>
</evidence>
<feature type="domain" description="AprE-like beta-barrel" evidence="12">
    <location>
        <begin position="362"/>
        <end position="449"/>
    </location>
</feature>
<organism evidence="13 14">
    <name type="scientific">Sinorhizobium terangae</name>
    <dbReference type="NCBI Taxonomy" id="110322"/>
    <lineage>
        <taxon>Bacteria</taxon>
        <taxon>Pseudomonadati</taxon>
        <taxon>Pseudomonadota</taxon>
        <taxon>Alphaproteobacteria</taxon>
        <taxon>Hyphomicrobiales</taxon>
        <taxon>Rhizobiaceae</taxon>
        <taxon>Sinorhizobium/Ensifer group</taxon>
        <taxon>Sinorhizobium</taxon>
    </lineage>
</organism>
<comment type="similarity">
    <text evidence="2 9">Belongs to the membrane fusion protein (MFP) (TC 8.A.1) family.</text>
</comment>
<evidence type="ECO:0000256" key="3">
    <source>
        <dbReference type="ARBA" id="ARBA00022448"/>
    </source>
</evidence>
<reference evidence="13 14" key="1">
    <citation type="journal article" date="2013" name="Genome Biol.">
        <title>Comparative genomics of the core and accessory genomes of 48 Sinorhizobium strains comprising five genospecies.</title>
        <authorList>
            <person name="Sugawara M."/>
            <person name="Epstein B."/>
            <person name="Badgley B.D."/>
            <person name="Unno T."/>
            <person name="Xu L."/>
            <person name="Reese J."/>
            <person name="Gyaneshwar P."/>
            <person name="Denny R."/>
            <person name="Mudge J."/>
            <person name="Bharti A.K."/>
            <person name="Farmer A.D."/>
            <person name="May G.D."/>
            <person name="Woodward J.E."/>
            <person name="Medigue C."/>
            <person name="Vallenet D."/>
            <person name="Lajus A."/>
            <person name="Rouy Z."/>
            <person name="Martinez-Vaz B."/>
            <person name="Tiffin P."/>
            <person name="Young N.D."/>
            <person name="Sadowsky M.J."/>
        </authorList>
    </citation>
    <scope>NUCLEOTIDE SEQUENCE [LARGE SCALE GENOMIC DNA]</scope>
    <source>
        <strain evidence="13 14">USDA4894</strain>
    </source>
</reference>
<gene>
    <name evidence="13" type="ORF">GHK62_11785</name>
</gene>
<evidence type="ECO:0000313" key="13">
    <source>
        <dbReference type="EMBL" id="MQX15427.1"/>
    </source>
</evidence>
<keyword evidence="7 9" id="KW-1133">Transmembrane helix</keyword>
<feature type="coiled-coil region" evidence="10">
    <location>
        <begin position="300"/>
        <end position="327"/>
    </location>
</feature>
<dbReference type="InterPro" id="IPR058982">
    <property type="entry name" value="Beta-barrel_AprE"/>
</dbReference>
<evidence type="ECO:0000256" key="5">
    <source>
        <dbReference type="ARBA" id="ARBA00022519"/>
    </source>
</evidence>
<evidence type="ECO:0000313" key="14">
    <source>
        <dbReference type="Proteomes" id="UP000439983"/>
    </source>
</evidence>
<accession>A0A6N7LC43</accession>
<dbReference type="PRINTS" id="PR01490">
    <property type="entry name" value="RTXTOXIND"/>
</dbReference>
<proteinExistence type="inferred from homology"/>
<dbReference type="Gene3D" id="2.40.50.100">
    <property type="match status" value="2"/>
</dbReference>
<dbReference type="Gene3D" id="2.40.30.170">
    <property type="match status" value="1"/>
</dbReference>
<evidence type="ECO:0000256" key="6">
    <source>
        <dbReference type="ARBA" id="ARBA00022692"/>
    </source>
</evidence>
<keyword evidence="5 9" id="KW-0997">Cell inner membrane</keyword>
<dbReference type="GO" id="GO:0015031">
    <property type="term" value="P:protein transport"/>
    <property type="evidence" value="ECO:0007669"/>
    <property type="project" value="InterPro"/>
</dbReference>
<keyword evidence="3 9" id="KW-0813">Transport</keyword>
<keyword evidence="6 9" id="KW-0812">Transmembrane</keyword>
<dbReference type="NCBIfam" id="TIGR01843">
    <property type="entry name" value="type_I_hlyD"/>
    <property type="match status" value="1"/>
</dbReference>
<dbReference type="SUPFAM" id="SSF111369">
    <property type="entry name" value="HlyD-like secretion proteins"/>
    <property type="match status" value="1"/>
</dbReference>
<dbReference type="InterPro" id="IPR058781">
    <property type="entry name" value="HH_AprE-like"/>
</dbReference>
<dbReference type="GO" id="GO:0005886">
    <property type="term" value="C:plasma membrane"/>
    <property type="evidence" value="ECO:0007669"/>
    <property type="project" value="UniProtKB-SubCell"/>
</dbReference>
<name>A0A6N7LC43_SINTE</name>
<keyword evidence="4 9" id="KW-1003">Cell membrane</keyword>
<feature type="transmembrane region" description="Helical" evidence="9">
    <location>
        <begin position="55"/>
        <end position="75"/>
    </location>
</feature>
<dbReference type="EMBL" id="WITC01000042">
    <property type="protein sequence ID" value="MQX15427.1"/>
    <property type="molecule type" value="Genomic_DNA"/>
</dbReference>
<dbReference type="RefSeq" id="WP_153439272.1">
    <property type="nucleotide sequence ID" value="NZ_JACIGA010000010.1"/>
</dbReference>
<keyword evidence="10" id="KW-0175">Coiled coil</keyword>
<comment type="caution">
    <text evidence="13">The sequence shown here is derived from an EMBL/GenBank/DDBJ whole genome shotgun (WGS) entry which is preliminary data.</text>
</comment>
<comment type="subcellular location">
    <subcellularLocation>
        <location evidence="1 9">Cell inner membrane</location>
        <topology evidence="1 9">Single-pass membrane protein</topology>
    </subcellularLocation>
</comment>
<evidence type="ECO:0000256" key="2">
    <source>
        <dbReference type="ARBA" id="ARBA00009477"/>
    </source>
</evidence>
<sequence length="474" mass="51575">MMKEPILPVRVDAQPLVKADNPERRLPVRAGAPLSAAAPEHDLPEDHTRSPIRRLVIAGLTTILVAFGGFFGWAFSTELSSASVSSGTVVVDSKRKTISHFEGGVLSRVLVQEGDHVVAGQPVIKLEDTRARSDLQALQSRRVGLIAKLARLRSEQAGAAEIAFPVDLDGTDDTAAHDAVMAETAFFEKRREAKRGKVEIQRKTIEEYSEKAKSLAAQLQATERQIELMNEQRSAIATLVDKAFAQRSKLIEIDGRLSELAATRGEVAGDKAQAEKAMAGAELALTGIESDFQSEIAGEITTARLELADVEERMIAAEDVLRRLDIRSPQAGVIANIQLRTPGSAVTPGQPLLDIVPEDEPLLVEMHVSTRDIDSITIGSKTQIRLTAYNQRTHLPLDGKITYIAADQSVDEKSNVSYFVARAEVAPESLAANPDIRLYPGMPAEVLIVHKARSAIDYLVSPVTDSFNRAFRED</sequence>
<evidence type="ECO:0000256" key="10">
    <source>
        <dbReference type="SAM" id="Coils"/>
    </source>
</evidence>
<dbReference type="AlphaFoldDB" id="A0A6N7LC43"/>
<dbReference type="PANTHER" id="PTHR30386">
    <property type="entry name" value="MEMBRANE FUSION SUBUNIT OF EMRAB-TOLC MULTIDRUG EFFLUX PUMP"/>
    <property type="match status" value="1"/>
</dbReference>
<feature type="domain" description="AprE-like long alpha-helical hairpin" evidence="11">
    <location>
        <begin position="131"/>
        <end position="320"/>
    </location>
</feature>
<evidence type="ECO:0000259" key="11">
    <source>
        <dbReference type="Pfam" id="PF25994"/>
    </source>
</evidence>
<dbReference type="Pfam" id="PF25994">
    <property type="entry name" value="HH_AprE"/>
    <property type="match status" value="1"/>
</dbReference>
<evidence type="ECO:0000259" key="12">
    <source>
        <dbReference type="Pfam" id="PF26002"/>
    </source>
</evidence>
<dbReference type="Proteomes" id="UP000439983">
    <property type="component" value="Unassembled WGS sequence"/>
</dbReference>
<keyword evidence="8 9" id="KW-0472">Membrane</keyword>
<evidence type="ECO:0000256" key="8">
    <source>
        <dbReference type="ARBA" id="ARBA00023136"/>
    </source>
</evidence>
<keyword evidence="14" id="KW-1185">Reference proteome</keyword>
<evidence type="ECO:0000256" key="1">
    <source>
        <dbReference type="ARBA" id="ARBA00004377"/>
    </source>
</evidence>
<evidence type="ECO:0000256" key="7">
    <source>
        <dbReference type="ARBA" id="ARBA00022989"/>
    </source>
</evidence>
<dbReference type="Pfam" id="PF26002">
    <property type="entry name" value="Beta-barrel_AprE"/>
    <property type="match status" value="1"/>
</dbReference>
<dbReference type="InterPro" id="IPR050739">
    <property type="entry name" value="MFP"/>
</dbReference>
<dbReference type="OrthoDB" id="9810980at2"/>
<feature type="coiled-coil region" evidence="10">
    <location>
        <begin position="198"/>
        <end position="232"/>
    </location>
</feature>
<dbReference type="InterPro" id="IPR010129">
    <property type="entry name" value="T1SS_HlyD"/>
</dbReference>
<evidence type="ECO:0000256" key="4">
    <source>
        <dbReference type="ARBA" id="ARBA00022475"/>
    </source>
</evidence>
<dbReference type="PANTHER" id="PTHR30386:SF17">
    <property type="entry name" value="ALKALINE PROTEASE SECRETION PROTEIN APRE"/>
    <property type="match status" value="1"/>
</dbReference>